<protein>
    <submittedName>
        <fullName evidence="1">Uncharacterized protein</fullName>
    </submittedName>
</protein>
<keyword evidence="2" id="KW-1185">Reference proteome</keyword>
<dbReference type="EMBL" id="JAJFAZ020000002">
    <property type="protein sequence ID" value="KAI5345683.1"/>
    <property type="molecule type" value="Genomic_DNA"/>
</dbReference>
<proteinExistence type="predicted"/>
<gene>
    <name evidence="1" type="ORF">L3X38_013560</name>
</gene>
<dbReference type="Proteomes" id="UP001054821">
    <property type="component" value="Chromosome 2"/>
</dbReference>
<reference evidence="1 2" key="1">
    <citation type="journal article" date="2022" name="G3 (Bethesda)">
        <title>Whole-genome sequence and methylome profiling of the almond [Prunus dulcis (Mill.) D.A. Webb] cultivar 'Nonpareil'.</title>
        <authorList>
            <person name="D'Amico-Willman K.M."/>
            <person name="Ouma W.Z."/>
            <person name="Meulia T."/>
            <person name="Sideli G.M."/>
            <person name="Gradziel T.M."/>
            <person name="Fresnedo-Ramirez J."/>
        </authorList>
    </citation>
    <scope>NUCLEOTIDE SEQUENCE [LARGE SCALE GENOMIC DNA]</scope>
    <source>
        <strain evidence="1">Clone GOH B32 T37-40</strain>
    </source>
</reference>
<evidence type="ECO:0000313" key="2">
    <source>
        <dbReference type="Proteomes" id="UP001054821"/>
    </source>
</evidence>
<dbReference type="AlphaFoldDB" id="A0AAD4ZHN4"/>
<accession>A0AAD4ZHN4</accession>
<comment type="caution">
    <text evidence="1">The sequence shown here is derived from an EMBL/GenBank/DDBJ whole genome shotgun (WGS) entry which is preliminary data.</text>
</comment>
<organism evidence="1 2">
    <name type="scientific">Prunus dulcis</name>
    <name type="common">Almond</name>
    <name type="synonym">Amygdalus dulcis</name>
    <dbReference type="NCBI Taxonomy" id="3755"/>
    <lineage>
        <taxon>Eukaryota</taxon>
        <taxon>Viridiplantae</taxon>
        <taxon>Streptophyta</taxon>
        <taxon>Embryophyta</taxon>
        <taxon>Tracheophyta</taxon>
        <taxon>Spermatophyta</taxon>
        <taxon>Magnoliopsida</taxon>
        <taxon>eudicotyledons</taxon>
        <taxon>Gunneridae</taxon>
        <taxon>Pentapetalae</taxon>
        <taxon>rosids</taxon>
        <taxon>fabids</taxon>
        <taxon>Rosales</taxon>
        <taxon>Rosaceae</taxon>
        <taxon>Amygdaloideae</taxon>
        <taxon>Amygdaleae</taxon>
        <taxon>Prunus</taxon>
    </lineage>
</organism>
<sequence>MSYLAGRSPKAQNKIKTFSTNYQSTPSICMIYMHRIDADFRAASQQSSHFQRYPKAESPGLKLTSKFLDLSSESVFSP</sequence>
<name>A0AAD4ZHN4_PRUDU</name>
<evidence type="ECO:0000313" key="1">
    <source>
        <dbReference type="EMBL" id="KAI5345683.1"/>
    </source>
</evidence>